<comment type="similarity">
    <text evidence="2">Belongs to the 2H phosphoesterase superfamily. ThpR family.</text>
</comment>
<dbReference type="InterPro" id="IPR004175">
    <property type="entry name" value="RNA_CPDase"/>
</dbReference>
<dbReference type="PANTHER" id="PTHR35561:SF1">
    <property type="entry name" value="RNA 2',3'-CYCLIC PHOSPHODIESTERASE"/>
    <property type="match status" value="1"/>
</dbReference>
<comment type="function">
    <text evidence="2">Hydrolyzes RNA 2',3'-cyclic phosphodiester to an RNA 2'-phosphomonoester.</text>
</comment>
<dbReference type="AlphaFoldDB" id="A0A2S5GF83"/>
<protein>
    <recommendedName>
        <fullName evidence="2">RNA 2',3'-cyclic phosphodiesterase</fullName>
        <shortName evidence="2">RNA 2',3'-CPDase</shortName>
        <ecNumber evidence="2">3.1.4.58</ecNumber>
    </recommendedName>
</protein>
<accession>A0A2S5GF83</accession>
<keyword evidence="1 2" id="KW-0378">Hydrolase</keyword>
<sequence>MITEVSQMTSSHYFIAIEFSPADKEKIDAIKTEWKDKLVFKQWTHKMDVHLTLAFLGAVNDTDLGLYKNYLKEVLTPLKREEITIERADTFGKSDSPRILWIGPETTEGLQEIYNHVQQAVKKAGGTTEKRPFRPHITLAKNWQGEGAFKLPHGFEPFKTKISSVCLYRIHPKESPKYEVVSQFRLS</sequence>
<dbReference type="PANTHER" id="PTHR35561">
    <property type="entry name" value="RNA 2',3'-CYCLIC PHOSPHODIESTERASE"/>
    <property type="match status" value="1"/>
</dbReference>
<dbReference type="EC" id="3.1.4.58" evidence="2"/>
<dbReference type="NCBIfam" id="TIGR02258">
    <property type="entry name" value="2_5_ligase"/>
    <property type="match status" value="1"/>
</dbReference>
<gene>
    <name evidence="3" type="primary">thpR</name>
    <name evidence="3" type="ORF">C4B60_06450</name>
</gene>
<dbReference type="InterPro" id="IPR009097">
    <property type="entry name" value="Cyclic_Pdiesterase"/>
</dbReference>
<dbReference type="GO" id="GO:0004113">
    <property type="term" value="F:2',3'-cyclic-nucleotide 3'-phosphodiesterase activity"/>
    <property type="evidence" value="ECO:0007669"/>
    <property type="project" value="InterPro"/>
</dbReference>
<feature type="short sequence motif" description="HXTX 1" evidence="2">
    <location>
        <begin position="50"/>
        <end position="53"/>
    </location>
</feature>
<keyword evidence="4" id="KW-1185">Reference proteome</keyword>
<dbReference type="OrthoDB" id="9789350at2"/>
<proteinExistence type="inferred from homology"/>
<dbReference type="EMBL" id="PREZ01000002">
    <property type="protein sequence ID" value="PPA71690.1"/>
    <property type="molecule type" value="Genomic_DNA"/>
</dbReference>
<name>A0A2S5GF83_9BACL</name>
<evidence type="ECO:0000313" key="3">
    <source>
        <dbReference type="EMBL" id="PPA71690.1"/>
    </source>
</evidence>
<organism evidence="3 4">
    <name type="scientific">Jeotgalibacillus proteolyticus</name>
    <dbReference type="NCBI Taxonomy" id="2082395"/>
    <lineage>
        <taxon>Bacteria</taxon>
        <taxon>Bacillati</taxon>
        <taxon>Bacillota</taxon>
        <taxon>Bacilli</taxon>
        <taxon>Bacillales</taxon>
        <taxon>Caryophanaceae</taxon>
        <taxon>Jeotgalibacillus</taxon>
    </lineage>
</organism>
<dbReference type="Gene3D" id="3.90.1140.10">
    <property type="entry name" value="Cyclic phosphodiesterase"/>
    <property type="match status" value="1"/>
</dbReference>
<dbReference type="GO" id="GO:0008664">
    <property type="term" value="F:RNA 2',3'-cyclic 3'-phosphodiesterase activity"/>
    <property type="evidence" value="ECO:0007669"/>
    <property type="project" value="UniProtKB-EC"/>
</dbReference>
<feature type="active site" description="Proton donor" evidence="2">
    <location>
        <position position="50"/>
    </location>
</feature>
<comment type="catalytic activity">
    <reaction evidence="2">
        <text>a 3'-end 2',3'-cyclophospho-ribonucleotide-RNA + H2O = a 3'-end 2'-phospho-ribonucleotide-RNA + H(+)</text>
        <dbReference type="Rhea" id="RHEA:11828"/>
        <dbReference type="Rhea" id="RHEA-COMP:10464"/>
        <dbReference type="Rhea" id="RHEA-COMP:17353"/>
        <dbReference type="ChEBI" id="CHEBI:15377"/>
        <dbReference type="ChEBI" id="CHEBI:15378"/>
        <dbReference type="ChEBI" id="CHEBI:83064"/>
        <dbReference type="ChEBI" id="CHEBI:173113"/>
        <dbReference type="EC" id="3.1.4.58"/>
    </reaction>
</comment>
<evidence type="ECO:0000256" key="1">
    <source>
        <dbReference type="ARBA" id="ARBA00022801"/>
    </source>
</evidence>
<dbReference type="Proteomes" id="UP000239047">
    <property type="component" value="Unassembled WGS sequence"/>
</dbReference>
<feature type="active site" description="Proton acceptor" evidence="2">
    <location>
        <position position="136"/>
    </location>
</feature>
<comment type="caution">
    <text evidence="3">The sequence shown here is derived from an EMBL/GenBank/DDBJ whole genome shotgun (WGS) entry which is preliminary data.</text>
</comment>
<dbReference type="SUPFAM" id="SSF55144">
    <property type="entry name" value="LigT-like"/>
    <property type="match status" value="1"/>
</dbReference>
<evidence type="ECO:0000256" key="2">
    <source>
        <dbReference type="HAMAP-Rule" id="MF_01940"/>
    </source>
</evidence>
<evidence type="ECO:0000313" key="4">
    <source>
        <dbReference type="Proteomes" id="UP000239047"/>
    </source>
</evidence>
<feature type="short sequence motif" description="HXTX 2" evidence="2">
    <location>
        <begin position="136"/>
        <end position="139"/>
    </location>
</feature>
<dbReference type="Pfam" id="PF13563">
    <property type="entry name" value="2_5_RNA_ligase2"/>
    <property type="match status" value="1"/>
</dbReference>
<reference evidence="3 4" key="1">
    <citation type="submission" date="2018-02" db="EMBL/GenBank/DDBJ databases">
        <title>Jeotgalibacillus proteolyticum sp. nov. a protease producing bacterium isolated from ocean sediments of Laizhou Bay.</title>
        <authorList>
            <person name="Li Y."/>
        </authorList>
    </citation>
    <scope>NUCLEOTIDE SEQUENCE [LARGE SCALE GENOMIC DNA]</scope>
    <source>
        <strain evidence="3 4">22-7</strain>
    </source>
</reference>
<dbReference type="HAMAP" id="MF_01940">
    <property type="entry name" value="RNA_CPDase"/>
    <property type="match status" value="1"/>
</dbReference>